<dbReference type="VEuPathDB" id="CryptoDB:CPATCC_0036560"/>
<dbReference type="SMART" id="SM00382">
    <property type="entry name" value="AAA"/>
    <property type="match status" value="1"/>
</dbReference>
<dbReference type="SUPFAM" id="SSF52540">
    <property type="entry name" value="P-loop containing nucleoside triphosphate hydrolases"/>
    <property type="match status" value="1"/>
</dbReference>
<gene>
    <name evidence="2" type="ORF">CPATCC_000130</name>
</gene>
<dbReference type="OMA" id="FIERWNI"/>
<reference evidence="2 3" key="1">
    <citation type="submission" date="2019-09" db="EMBL/GenBank/DDBJ databases">
        <title>Consistent, comparative and evidence-based genome assembly and annotation for Cryptosporidium parvum, C. hominis and C. tyzzeri.</title>
        <authorList>
            <person name="Baptista R.P."/>
            <person name="Li Y."/>
            <person name="Sateriale A."/>
            <person name="Ansell B."/>
            <person name="Jex A."/>
            <person name="Sanders M."/>
            <person name="Brooks K."/>
            <person name="Tracey A."/>
            <person name="Berriman M."/>
            <person name="Striepen B."/>
            <person name="Cotton J.A."/>
            <person name="Kissinger J.C."/>
        </authorList>
    </citation>
    <scope>NUCLEOTIDE SEQUENCE [LARGE SCALE GENOMIC DNA]</scope>
    <source>
        <strain evidence="2 3">IOWA-ATCC</strain>
    </source>
</reference>
<evidence type="ECO:0000313" key="3">
    <source>
        <dbReference type="Proteomes" id="UP000593906"/>
    </source>
</evidence>
<dbReference type="InterPro" id="IPR027417">
    <property type="entry name" value="P-loop_NTPase"/>
</dbReference>
<dbReference type="Pfam" id="PF00004">
    <property type="entry name" value="AAA"/>
    <property type="match status" value="1"/>
</dbReference>
<feature type="domain" description="AAA+ ATPase" evidence="1">
    <location>
        <begin position="380"/>
        <end position="561"/>
    </location>
</feature>
<dbReference type="AlphaFoldDB" id="A0A7S7LJC3"/>
<dbReference type="GO" id="GO:0005524">
    <property type="term" value="F:ATP binding"/>
    <property type="evidence" value="ECO:0007669"/>
    <property type="project" value="InterPro"/>
</dbReference>
<dbReference type="PANTHER" id="PTHR23077">
    <property type="entry name" value="AAA-FAMILY ATPASE"/>
    <property type="match status" value="1"/>
</dbReference>
<dbReference type="InterPro" id="IPR003959">
    <property type="entry name" value="ATPase_AAA_core"/>
</dbReference>
<accession>A0A7S7LJC3</accession>
<organism evidence="2 3">
    <name type="scientific">Cryptosporidium parvum</name>
    <dbReference type="NCBI Taxonomy" id="5807"/>
    <lineage>
        <taxon>Eukaryota</taxon>
        <taxon>Sar</taxon>
        <taxon>Alveolata</taxon>
        <taxon>Apicomplexa</taxon>
        <taxon>Conoidasida</taxon>
        <taxon>Coccidia</taxon>
        <taxon>Eucoccidiorida</taxon>
        <taxon>Eimeriorina</taxon>
        <taxon>Cryptosporidiidae</taxon>
        <taxon>Cryptosporidium</taxon>
    </lineage>
</organism>
<evidence type="ECO:0000259" key="1">
    <source>
        <dbReference type="SMART" id="SM00382"/>
    </source>
</evidence>
<protein>
    <recommendedName>
        <fullName evidence="1">AAA+ ATPase domain-containing protein</fullName>
    </recommendedName>
</protein>
<evidence type="ECO:0000313" key="2">
    <source>
        <dbReference type="EMBL" id="QOY43350.1"/>
    </source>
</evidence>
<dbReference type="InterPro" id="IPR003593">
    <property type="entry name" value="AAA+_ATPase"/>
</dbReference>
<dbReference type="EMBL" id="CP044422">
    <property type="protein sequence ID" value="QOY43350.1"/>
    <property type="molecule type" value="Genomic_DNA"/>
</dbReference>
<dbReference type="GO" id="GO:0016887">
    <property type="term" value="F:ATP hydrolysis activity"/>
    <property type="evidence" value="ECO:0007669"/>
    <property type="project" value="InterPro"/>
</dbReference>
<dbReference type="InterPro" id="IPR050168">
    <property type="entry name" value="AAA_ATPase_domain"/>
</dbReference>
<dbReference type="Proteomes" id="UP000593906">
    <property type="component" value="Chromosome 1"/>
</dbReference>
<name>A0A7S7LJC3_CRYPV</name>
<sequence length="631" mass="71907">MTVYKSLLNSNALNIFRGYIKGILSDKNGGFSPRSTNICIYKQVADSLSNNIKGLVLHILNEELEKNSEKELASTIDLNLIDLITDNYLYLNAPILPLESLLNNEFERIINSSKDKSNNFIIIELPRHFTSNSLFFKNSANKQVEEEDGLDSDNEFCKEVTHFGVFNTTTDDASNKLEESIYRVLKRFIERAMMQENFNIHLIMLSPYFKPPQFLLGKGMFEIYLSIEWEASKSNLIQLIKDVFKGIEVENGVIEMIIASVSHQDSAFSKLIELCFELKHSLATKYIGRRILKREDINLNCKMKIRNEDAQDFLQKYNSKLLNSYYSSSIDSLIATKISIDSDFVGLNELRKSIKDSINALEQFSERSEVSENEIDTYGYPISWFLWGSSGSGKSTLVRSMVSISPKVKVLLCNVIDLISPFHGITTRNLRRIFKNAINSRPCILVFDDIETLGAFTKKDDISEGEVRSKINKELASTFLYLLDSVISINQDGDLGNDLLQQMKINVQDRSLEEAIDHFNSKVSRKVAGIMIIMTSRNNMGDFSTELLLKVQRHSFLQLPSTKELLESIREKDNDEVSATAEEIANEIQNLQGDRLINVSEFKILVQNKLYEKYASREANSKTSEKKSLTK</sequence>
<proteinExistence type="predicted"/>
<dbReference type="Gene3D" id="3.40.50.300">
    <property type="entry name" value="P-loop containing nucleotide triphosphate hydrolases"/>
    <property type="match status" value="1"/>
</dbReference>